<comment type="function">
    <text evidence="1 12">Required for activation of most nif operons, which are directly involved in nitrogen fixation.</text>
</comment>
<protein>
    <recommendedName>
        <fullName evidence="3 12">Nif-specific regulatory protein</fullName>
    </recommendedName>
</protein>
<dbReference type="SMART" id="SM00065">
    <property type="entry name" value="GAF"/>
    <property type="match status" value="1"/>
</dbReference>
<evidence type="ECO:0000256" key="12">
    <source>
        <dbReference type="RuleBase" id="RU368029"/>
    </source>
</evidence>
<dbReference type="PROSITE" id="PS50045">
    <property type="entry name" value="SIGMA54_INTERACT_4"/>
    <property type="match status" value="1"/>
</dbReference>
<dbReference type="InterPro" id="IPR058031">
    <property type="entry name" value="AAA_lid_NorR"/>
</dbReference>
<evidence type="ECO:0000256" key="11">
    <source>
        <dbReference type="ARBA" id="ARBA00023231"/>
    </source>
</evidence>
<evidence type="ECO:0000256" key="5">
    <source>
        <dbReference type="ARBA" id="ARBA00022840"/>
    </source>
</evidence>
<dbReference type="GO" id="GO:0005524">
    <property type="term" value="F:ATP binding"/>
    <property type="evidence" value="ECO:0007669"/>
    <property type="project" value="UniProtKB-KW"/>
</dbReference>
<accession>A0A9D8KGJ6</accession>
<feature type="domain" description="Sigma-54 factor interaction" evidence="14">
    <location>
        <begin position="206"/>
        <end position="435"/>
    </location>
</feature>
<dbReference type="PRINTS" id="PR01590">
    <property type="entry name" value="HTHFIS"/>
</dbReference>
<dbReference type="InterPro" id="IPR025944">
    <property type="entry name" value="Sigma_54_int_dom_CS"/>
</dbReference>
<keyword evidence="13" id="KW-0175">Coiled coil</keyword>
<dbReference type="AlphaFoldDB" id="A0A9D8KGJ6"/>
<name>A0A9D8KGJ6_9DELT</name>
<dbReference type="Pfam" id="PF13185">
    <property type="entry name" value="GAF_2"/>
    <property type="match status" value="1"/>
</dbReference>
<evidence type="ECO:0000259" key="14">
    <source>
        <dbReference type="PROSITE" id="PS50045"/>
    </source>
</evidence>
<dbReference type="InterPro" id="IPR025943">
    <property type="entry name" value="Sigma_54_int_dom_ATP-bd_2"/>
</dbReference>
<dbReference type="InterPro" id="IPR027417">
    <property type="entry name" value="P-loop_NTPase"/>
</dbReference>
<dbReference type="SUPFAM" id="SSF52540">
    <property type="entry name" value="P-loop containing nucleoside triphosphate hydrolases"/>
    <property type="match status" value="1"/>
</dbReference>
<organism evidence="15 16">
    <name type="scientific">Candidatus Zymogenus saltonus</name>
    <dbReference type="NCBI Taxonomy" id="2844893"/>
    <lineage>
        <taxon>Bacteria</taxon>
        <taxon>Deltaproteobacteria</taxon>
        <taxon>Candidatus Zymogenia</taxon>
        <taxon>Candidatus Zymogeniales</taxon>
        <taxon>Candidatus Zymogenaceae</taxon>
        <taxon>Candidatus Zymogenus</taxon>
    </lineage>
</organism>
<comment type="subunit">
    <text evidence="2 12">Interacts with sigma-54.</text>
</comment>
<dbReference type="InterPro" id="IPR003018">
    <property type="entry name" value="GAF"/>
</dbReference>
<dbReference type="SUPFAM" id="SSF46689">
    <property type="entry name" value="Homeodomain-like"/>
    <property type="match status" value="1"/>
</dbReference>
<dbReference type="InterPro" id="IPR002078">
    <property type="entry name" value="Sigma_54_int"/>
</dbReference>
<dbReference type="Proteomes" id="UP000809273">
    <property type="component" value="Unassembled WGS sequence"/>
</dbReference>
<dbReference type="Gene3D" id="3.30.450.40">
    <property type="match status" value="1"/>
</dbReference>
<feature type="coiled-coil region" evidence="13">
    <location>
        <begin position="169"/>
        <end position="196"/>
    </location>
</feature>
<evidence type="ECO:0000256" key="13">
    <source>
        <dbReference type="SAM" id="Coils"/>
    </source>
</evidence>
<keyword evidence="11 12" id="KW-0535">Nitrogen fixation</keyword>
<dbReference type="GO" id="GO:0000160">
    <property type="term" value="P:phosphorelay signal transduction system"/>
    <property type="evidence" value="ECO:0007669"/>
    <property type="project" value="UniProtKB-UniRule"/>
</dbReference>
<dbReference type="Pfam" id="PF02954">
    <property type="entry name" value="HTH_8"/>
    <property type="match status" value="1"/>
</dbReference>
<dbReference type="InterPro" id="IPR010113">
    <property type="entry name" value="Nif-specific_regulatory_prot"/>
</dbReference>
<evidence type="ECO:0000313" key="15">
    <source>
        <dbReference type="EMBL" id="MBN1574058.1"/>
    </source>
</evidence>
<sequence length="520" mass="58273">METSTEYSRTSRETTELSLIYEISKTLDSSMEIEDVLGPVLEKMATHMGMVHGAITLLERQTGDIFIDTAYGLSDSQMKRGRYKLGEGVTGRVVQTGKPVVVSRISEEPQFLNRTGAGRSFADKDVSFICVPIKLENEVIGALSFDRPYSETAPLDDDIRILSIISSMIAQAVHLRRSAQEERQRLLDENVRLKEELKDRFKPDNIIGNSKAMQEVYDLIMRVSKTNATVLIKGESGTGKELVAHAIHFHSQRANSPFIKVNCAALPETIIESELFGHEKGAFTGALKTKKGRFELAHGGTLFLDEVGDLSQETQIKLLRVLQEREFERVGGTDTIKVNVRIITATNRDIEALIEKGSFREDLYFRLNVFPIHIPPLRDRKTDILLLADHFAERYGKENNKAIRRISTPAIDMLMCYHWPGNVRELENTIERAVILSNNNVIHGHHLPPTLQTAEATGTPVKATLGDALDSLEREMLLDALKSSRGNRAAAARQLGISERLMGIRVKKHGIEPGRFHTKR</sequence>
<comment type="caution">
    <text evidence="15">The sequence shown here is derived from an EMBL/GenBank/DDBJ whole genome shotgun (WGS) entry which is preliminary data.</text>
</comment>
<dbReference type="InterPro" id="IPR003593">
    <property type="entry name" value="AAA+_ATPase"/>
</dbReference>
<evidence type="ECO:0000256" key="8">
    <source>
        <dbReference type="ARBA" id="ARBA00023125"/>
    </source>
</evidence>
<dbReference type="GO" id="GO:0009399">
    <property type="term" value="P:nitrogen fixation"/>
    <property type="evidence" value="ECO:0007669"/>
    <property type="project" value="UniProtKB-UniRule"/>
</dbReference>
<evidence type="ECO:0000313" key="16">
    <source>
        <dbReference type="Proteomes" id="UP000809273"/>
    </source>
</evidence>
<dbReference type="CDD" id="cd00009">
    <property type="entry name" value="AAA"/>
    <property type="match status" value="1"/>
</dbReference>
<reference evidence="15" key="1">
    <citation type="journal article" date="2021" name="Environ. Microbiol.">
        <title>Genomic characterization of three novel Desulfobacterota classes expand the metabolic and phylogenetic diversity of the phylum.</title>
        <authorList>
            <person name="Murphy C.L."/>
            <person name="Biggerstaff J."/>
            <person name="Eichhorn A."/>
            <person name="Ewing E."/>
            <person name="Shahan R."/>
            <person name="Soriano D."/>
            <person name="Stewart S."/>
            <person name="VanMol K."/>
            <person name="Walker R."/>
            <person name="Walters P."/>
            <person name="Elshahed M.S."/>
            <person name="Youssef N.H."/>
        </authorList>
    </citation>
    <scope>NUCLEOTIDE SEQUENCE</scope>
    <source>
        <strain evidence="15">Zod_Metabat.24</strain>
    </source>
</reference>
<evidence type="ECO:0000256" key="10">
    <source>
        <dbReference type="ARBA" id="ARBA00023163"/>
    </source>
</evidence>
<evidence type="ECO:0000256" key="1">
    <source>
        <dbReference type="ARBA" id="ARBA00002167"/>
    </source>
</evidence>
<evidence type="ECO:0000256" key="7">
    <source>
        <dbReference type="ARBA" id="ARBA00023015"/>
    </source>
</evidence>
<dbReference type="PROSITE" id="PS00688">
    <property type="entry name" value="SIGMA54_INTERACT_3"/>
    <property type="match status" value="1"/>
</dbReference>
<dbReference type="FunFam" id="3.40.50.300:FF:000006">
    <property type="entry name" value="DNA-binding transcriptional regulator NtrC"/>
    <property type="match status" value="1"/>
</dbReference>
<keyword evidence="4" id="KW-0547">Nucleotide-binding</keyword>
<evidence type="ECO:0000256" key="4">
    <source>
        <dbReference type="ARBA" id="ARBA00022741"/>
    </source>
</evidence>
<keyword evidence="6 12" id="KW-0902">Two-component regulatory system</keyword>
<evidence type="ECO:0000256" key="6">
    <source>
        <dbReference type="ARBA" id="ARBA00023012"/>
    </source>
</evidence>
<dbReference type="InterPro" id="IPR029016">
    <property type="entry name" value="GAF-like_dom_sf"/>
</dbReference>
<keyword evidence="5" id="KW-0067">ATP-binding</keyword>
<keyword evidence="8 12" id="KW-0238">DNA-binding</keyword>
<dbReference type="GO" id="GO:0003700">
    <property type="term" value="F:DNA-binding transcription factor activity"/>
    <property type="evidence" value="ECO:0007669"/>
    <property type="project" value="UniProtKB-UniRule"/>
</dbReference>
<dbReference type="InterPro" id="IPR002197">
    <property type="entry name" value="HTH_Fis"/>
</dbReference>
<dbReference type="PANTHER" id="PTHR32071">
    <property type="entry name" value="TRANSCRIPTIONAL REGULATORY PROTEIN"/>
    <property type="match status" value="1"/>
</dbReference>
<dbReference type="Gene3D" id="1.10.10.60">
    <property type="entry name" value="Homeodomain-like"/>
    <property type="match status" value="1"/>
</dbReference>
<dbReference type="InterPro" id="IPR009057">
    <property type="entry name" value="Homeodomain-like_sf"/>
</dbReference>
<dbReference type="SUPFAM" id="SSF55781">
    <property type="entry name" value="GAF domain-like"/>
    <property type="match status" value="1"/>
</dbReference>
<keyword evidence="7 12" id="KW-0805">Transcription regulation</keyword>
<dbReference type="InterPro" id="IPR025662">
    <property type="entry name" value="Sigma_54_int_dom_ATP-bd_1"/>
</dbReference>
<evidence type="ECO:0000256" key="2">
    <source>
        <dbReference type="ARBA" id="ARBA00011135"/>
    </source>
</evidence>
<dbReference type="Pfam" id="PF25601">
    <property type="entry name" value="AAA_lid_14"/>
    <property type="match status" value="1"/>
</dbReference>
<dbReference type="PROSITE" id="PS00676">
    <property type="entry name" value="SIGMA54_INTERACT_2"/>
    <property type="match status" value="1"/>
</dbReference>
<dbReference type="PROSITE" id="PS00675">
    <property type="entry name" value="SIGMA54_INTERACT_1"/>
    <property type="match status" value="1"/>
</dbReference>
<reference evidence="15" key="2">
    <citation type="submission" date="2021-01" db="EMBL/GenBank/DDBJ databases">
        <authorList>
            <person name="Hahn C.R."/>
            <person name="Youssef N.H."/>
            <person name="Elshahed M."/>
        </authorList>
    </citation>
    <scope>NUCLEOTIDE SEQUENCE</scope>
    <source>
        <strain evidence="15">Zod_Metabat.24</strain>
    </source>
</reference>
<dbReference type="Pfam" id="PF00158">
    <property type="entry name" value="Sigma54_activat"/>
    <property type="match status" value="1"/>
</dbReference>
<keyword evidence="10 12" id="KW-0804">Transcription</keyword>
<dbReference type="FunFam" id="1.10.8.60:FF:000014">
    <property type="entry name" value="DNA-binding transcriptional regulator NtrC"/>
    <property type="match status" value="1"/>
</dbReference>
<evidence type="ECO:0000256" key="3">
    <source>
        <dbReference type="ARBA" id="ARBA00015308"/>
    </source>
</evidence>
<dbReference type="EMBL" id="JAFGIX010000064">
    <property type="protein sequence ID" value="MBN1574058.1"/>
    <property type="molecule type" value="Genomic_DNA"/>
</dbReference>
<dbReference type="Gene3D" id="3.40.50.300">
    <property type="entry name" value="P-loop containing nucleotide triphosphate hydrolases"/>
    <property type="match status" value="1"/>
</dbReference>
<dbReference type="SMART" id="SM00382">
    <property type="entry name" value="AAA"/>
    <property type="match status" value="1"/>
</dbReference>
<proteinExistence type="predicted"/>
<dbReference type="NCBIfam" id="TIGR01817">
    <property type="entry name" value="nifA"/>
    <property type="match status" value="1"/>
</dbReference>
<evidence type="ECO:0000256" key="9">
    <source>
        <dbReference type="ARBA" id="ARBA00023159"/>
    </source>
</evidence>
<dbReference type="GO" id="GO:0043565">
    <property type="term" value="F:sequence-specific DNA binding"/>
    <property type="evidence" value="ECO:0007669"/>
    <property type="project" value="InterPro"/>
</dbReference>
<keyword evidence="9 12" id="KW-0010">Activator</keyword>
<gene>
    <name evidence="15" type="primary">nifA</name>
    <name evidence="15" type="ORF">JW984_12755</name>
</gene>
<dbReference type="Gene3D" id="1.10.8.60">
    <property type="match status" value="1"/>
</dbReference>